<comment type="similarity">
    <text evidence="1">Belongs to the QWRF family.</text>
</comment>
<feature type="compositionally biased region" description="Low complexity" evidence="2">
    <location>
        <begin position="230"/>
        <end position="252"/>
    </location>
</feature>
<dbReference type="GO" id="GO:0005880">
    <property type="term" value="C:nuclear microtubule"/>
    <property type="evidence" value="ECO:0007669"/>
    <property type="project" value="TreeGrafter"/>
</dbReference>
<dbReference type="GO" id="GO:0008017">
    <property type="term" value="F:microtubule binding"/>
    <property type="evidence" value="ECO:0007669"/>
    <property type="project" value="TreeGrafter"/>
</dbReference>
<feature type="region of interest" description="Disordered" evidence="2">
    <location>
        <begin position="1"/>
        <end position="107"/>
    </location>
</feature>
<dbReference type="EMBL" id="CM017877">
    <property type="protein sequence ID" value="KAG1347904.1"/>
    <property type="molecule type" value="Genomic_DNA"/>
</dbReference>
<reference evidence="3" key="2">
    <citation type="submission" date="2019-07" db="EMBL/GenBank/DDBJ databases">
        <authorList>
            <person name="Yang Y."/>
            <person name="Bocs S."/>
            <person name="Baudouin L."/>
        </authorList>
    </citation>
    <scope>NUCLEOTIDE SEQUENCE</scope>
    <source>
        <tissue evidence="3">Spear leaf of Hainan Tall coconut</tissue>
    </source>
</reference>
<accession>A0A8K0N3W7</accession>
<feature type="compositionally biased region" description="Low complexity" evidence="2">
    <location>
        <begin position="51"/>
        <end position="79"/>
    </location>
</feature>
<gene>
    <name evidence="3" type="ORF">COCNU_06G017330</name>
</gene>
<reference evidence="3" key="1">
    <citation type="journal article" date="2017" name="Gigascience">
        <title>The genome draft of coconut (Cocos nucifera).</title>
        <authorList>
            <person name="Xiao Y."/>
            <person name="Xu P."/>
            <person name="Fan H."/>
            <person name="Baudouin L."/>
            <person name="Xia W."/>
            <person name="Bocs S."/>
            <person name="Xu J."/>
            <person name="Li Q."/>
            <person name="Guo A."/>
            <person name="Zhou L."/>
            <person name="Li J."/>
            <person name="Wu Y."/>
            <person name="Ma Z."/>
            <person name="Armero A."/>
            <person name="Issali A.E."/>
            <person name="Liu N."/>
            <person name="Peng M."/>
            <person name="Yang Y."/>
        </authorList>
    </citation>
    <scope>NUCLEOTIDE SEQUENCE</scope>
    <source>
        <tissue evidence="3">Spear leaf of Hainan Tall coconut</tissue>
    </source>
</reference>
<feature type="region of interest" description="Disordered" evidence="2">
    <location>
        <begin position="344"/>
        <end position="363"/>
    </location>
</feature>
<feature type="compositionally biased region" description="Polar residues" evidence="2">
    <location>
        <begin position="287"/>
        <end position="300"/>
    </location>
</feature>
<name>A0A8K0N3W7_COCNU</name>
<protein>
    <submittedName>
        <fullName evidence="3">QWRF motif-containing protein 2</fullName>
    </submittedName>
</protein>
<dbReference type="InterPro" id="IPR007573">
    <property type="entry name" value="QWRF"/>
</dbReference>
<evidence type="ECO:0000313" key="3">
    <source>
        <dbReference type="EMBL" id="KAG1347904.1"/>
    </source>
</evidence>
<dbReference type="Proteomes" id="UP000797356">
    <property type="component" value="Chromosome 6"/>
</dbReference>
<dbReference type="PANTHER" id="PTHR31807">
    <property type="entry name" value="AUGMIN FAMILY MEMBER"/>
    <property type="match status" value="1"/>
</dbReference>
<dbReference type="GO" id="GO:0051225">
    <property type="term" value="P:spindle assembly"/>
    <property type="evidence" value="ECO:0007669"/>
    <property type="project" value="TreeGrafter"/>
</dbReference>
<proteinExistence type="inferred from homology"/>
<comment type="caution">
    <text evidence="3">The sequence shown here is derived from an EMBL/GenBank/DDBJ whole genome shotgun (WGS) entry which is preliminary data.</text>
</comment>
<dbReference type="Pfam" id="PF04484">
    <property type="entry name" value="QWRF"/>
    <property type="match status" value="2"/>
</dbReference>
<feature type="compositionally biased region" description="Low complexity" evidence="2">
    <location>
        <begin position="1"/>
        <end position="17"/>
    </location>
</feature>
<evidence type="ECO:0000313" key="4">
    <source>
        <dbReference type="Proteomes" id="UP000797356"/>
    </source>
</evidence>
<feature type="compositionally biased region" description="Basic and acidic residues" evidence="2">
    <location>
        <begin position="273"/>
        <end position="282"/>
    </location>
</feature>
<organism evidence="3 4">
    <name type="scientific">Cocos nucifera</name>
    <name type="common">Coconut palm</name>
    <dbReference type="NCBI Taxonomy" id="13894"/>
    <lineage>
        <taxon>Eukaryota</taxon>
        <taxon>Viridiplantae</taxon>
        <taxon>Streptophyta</taxon>
        <taxon>Embryophyta</taxon>
        <taxon>Tracheophyta</taxon>
        <taxon>Spermatophyta</taxon>
        <taxon>Magnoliopsida</taxon>
        <taxon>Liliopsida</taxon>
        <taxon>Arecaceae</taxon>
        <taxon>Arecoideae</taxon>
        <taxon>Cocoseae</taxon>
        <taxon>Attaleinae</taxon>
        <taxon>Cocos</taxon>
    </lineage>
</organism>
<feature type="compositionally biased region" description="Polar residues" evidence="2">
    <location>
        <begin position="129"/>
        <end position="143"/>
    </location>
</feature>
<sequence>MVAATPIAAAASTVRAPKASSPSPHRRRPLAPTEKDNAAVSGKPLSKEISSRYLSPSSSSTSTSTSRRFLSPLPTSSSSGPKRSHSVDRSRPSAAPHGGEHVPSVAARALRTTTRSLSVSFQGESFSFQTSMAKPATSSSPSRKPTPDRRRPAGAPARSDHLTENSKPLNHRRWPAARAQQSNLLLTRSLGCSPVGKKDPVLDAVRLLRQSMVLDEALQQNSFNVGGSGNLSASSDTDSASSESNSGSQELSIPPRARPALRGISVPARFLRETNSRLRRLPEPGTPISSTGSRTASTPKPITVKKSLINGPLSSPAVASSPRHGSIRHPSPSKLSATPLLREVGSPSQARNGTVTSSSSPGLGKAPSILRFAAEWRYVNAQGDATLSAQRLNAEMAYLEEWPLIDGDHLSSLSGAIEALKASTLRLPVVGGAKAEFQDVKNAVGSAVDAMQAIGNSICSLLSRVEESSSVTAELAKVAAQERALMDKSRELLSTVAAMHSHTSRSSTVRISDATPLAAPLVLADIKKNELLPVSNPQNLVEDAKVELADLAMDLVVEATTEAVLVASPMRTIADTIENLPKGMIEAAKMIELPDLIRAVEAINLSG</sequence>
<dbReference type="PANTHER" id="PTHR31807:SF2">
    <property type="entry name" value="PROTEIN SNOWY COTYLEDON 3"/>
    <property type="match status" value="1"/>
</dbReference>
<dbReference type="OrthoDB" id="781823at2759"/>
<feature type="region of interest" description="Disordered" evidence="2">
    <location>
        <begin position="222"/>
        <end position="259"/>
    </location>
</feature>
<dbReference type="AlphaFoldDB" id="A0A8K0N3W7"/>
<keyword evidence="4" id="KW-1185">Reference proteome</keyword>
<dbReference type="GO" id="GO:0005737">
    <property type="term" value="C:cytoplasm"/>
    <property type="evidence" value="ECO:0007669"/>
    <property type="project" value="TreeGrafter"/>
</dbReference>
<evidence type="ECO:0000256" key="2">
    <source>
        <dbReference type="SAM" id="MobiDB-lite"/>
    </source>
</evidence>
<feature type="region of interest" description="Disordered" evidence="2">
    <location>
        <begin position="273"/>
        <end position="338"/>
    </location>
</feature>
<feature type="region of interest" description="Disordered" evidence="2">
    <location>
        <begin position="129"/>
        <end position="174"/>
    </location>
</feature>
<feature type="compositionally biased region" description="Polar residues" evidence="2">
    <location>
        <begin position="346"/>
        <end position="361"/>
    </location>
</feature>
<evidence type="ECO:0000256" key="1">
    <source>
        <dbReference type="ARBA" id="ARBA00010016"/>
    </source>
</evidence>